<dbReference type="PANTHER" id="PTHR30612:SF0">
    <property type="entry name" value="CHLOROPLAST PROTEIN-TRANSPORTING ATPASE"/>
    <property type="match status" value="1"/>
</dbReference>
<keyword evidence="14 15" id="KW-0472">Membrane</keyword>
<keyword evidence="6 15" id="KW-0963">Cytoplasm</keyword>
<dbReference type="PANTHER" id="PTHR30612">
    <property type="entry name" value="SECA INNER MEMBRANE COMPONENT OF SEC PROTEIN SECRETION SYSTEM"/>
    <property type="match status" value="1"/>
</dbReference>
<dbReference type="GO" id="GO:0065002">
    <property type="term" value="P:intracellular protein transmembrane transport"/>
    <property type="evidence" value="ECO:0007669"/>
    <property type="project" value="UniProtKB-UniRule"/>
</dbReference>
<evidence type="ECO:0000256" key="14">
    <source>
        <dbReference type="ARBA" id="ARBA00023136"/>
    </source>
</evidence>
<dbReference type="EC" id="7.4.2.8" evidence="15"/>
<dbReference type="SUPFAM" id="SSF52540">
    <property type="entry name" value="P-loop containing nucleoside triphosphate hydrolases"/>
    <property type="match status" value="2"/>
</dbReference>
<dbReference type="FunFam" id="3.40.50.300:FF:000113">
    <property type="entry name" value="Preprotein translocase subunit SecA"/>
    <property type="match status" value="1"/>
</dbReference>
<dbReference type="InterPro" id="IPR000185">
    <property type="entry name" value="SecA"/>
</dbReference>
<dbReference type="CDD" id="cd17928">
    <property type="entry name" value="DEXDc_SecA"/>
    <property type="match status" value="1"/>
</dbReference>
<keyword evidence="13 15" id="KW-0811">Translocation</keyword>
<feature type="compositionally biased region" description="Low complexity" evidence="17">
    <location>
        <begin position="1090"/>
        <end position="1118"/>
    </location>
</feature>
<keyword evidence="9" id="KW-0862">Zinc</keyword>
<dbReference type="Pfam" id="PF07516">
    <property type="entry name" value="SecA_SW"/>
    <property type="match status" value="1"/>
</dbReference>
<evidence type="ECO:0000256" key="6">
    <source>
        <dbReference type="ARBA" id="ARBA00022490"/>
    </source>
</evidence>
<keyword evidence="7" id="KW-0479">Metal-binding</keyword>
<feature type="region of interest" description="Disordered" evidence="17">
    <location>
        <begin position="1083"/>
        <end position="1127"/>
    </location>
</feature>
<dbReference type="InterPro" id="IPR044722">
    <property type="entry name" value="SecA_SF2_C"/>
</dbReference>
<protein>
    <recommendedName>
        <fullName evidence="15 16">Protein translocase subunit SecA</fullName>
        <ecNumber evidence="15">7.4.2.8</ecNumber>
    </recommendedName>
</protein>
<evidence type="ECO:0000256" key="10">
    <source>
        <dbReference type="ARBA" id="ARBA00022840"/>
    </source>
</evidence>
<dbReference type="SUPFAM" id="SSF81886">
    <property type="entry name" value="Helical scaffold and wing domains of SecA"/>
    <property type="match status" value="1"/>
</dbReference>
<evidence type="ECO:0000256" key="4">
    <source>
        <dbReference type="ARBA" id="ARBA00022448"/>
    </source>
</evidence>
<comment type="subcellular location">
    <subcellularLocation>
        <location evidence="15">Cell membrane</location>
        <topology evidence="15">Peripheral membrane protein</topology>
        <orientation evidence="15">Cytoplasmic side</orientation>
    </subcellularLocation>
    <subcellularLocation>
        <location evidence="15">Cytoplasm</location>
    </subcellularLocation>
    <subcellularLocation>
        <location evidence="2">Membrane</location>
        <topology evidence="2">Peripheral membrane protein</topology>
    </subcellularLocation>
    <text evidence="15">Distribution is 50-50.</text>
</comment>
<dbReference type="Gene3D" id="1.10.3060.10">
    <property type="entry name" value="Helical scaffold and wing domains of SecA"/>
    <property type="match status" value="1"/>
</dbReference>
<keyword evidence="5 15" id="KW-1003">Cell membrane</keyword>
<dbReference type="SMART" id="SM00958">
    <property type="entry name" value="SecA_PP_bind"/>
    <property type="match status" value="1"/>
</dbReference>
<feature type="binding site" evidence="15">
    <location>
        <position position="687"/>
    </location>
    <ligand>
        <name>ATP</name>
        <dbReference type="ChEBI" id="CHEBI:30616"/>
    </ligand>
</feature>
<dbReference type="Gene3D" id="3.90.1440.10">
    <property type="entry name" value="SecA, preprotein cross-linking domain"/>
    <property type="match status" value="1"/>
</dbReference>
<dbReference type="GO" id="GO:0005524">
    <property type="term" value="F:ATP binding"/>
    <property type="evidence" value="ECO:0007669"/>
    <property type="project" value="UniProtKB-UniRule"/>
</dbReference>
<dbReference type="Pfam" id="PF01043">
    <property type="entry name" value="SecA_PP_bind"/>
    <property type="match status" value="1"/>
</dbReference>
<gene>
    <name evidence="15 20" type="primary">secA</name>
    <name evidence="20" type="ORF">KTA_10860</name>
</gene>
<comment type="catalytic activity">
    <reaction evidence="15">
        <text>ATP + H2O + cellular proteinSide 1 = ADP + phosphate + cellular proteinSide 2.</text>
        <dbReference type="EC" id="7.4.2.8"/>
    </reaction>
</comment>
<evidence type="ECO:0000256" key="1">
    <source>
        <dbReference type="ARBA" id="ARBA00001947"/>
    </source>
</evidence>
<accession>A0A455SWW3</accession>
<dbReference type="Gene3D" id="3.40.50.300">
    <property type="entry name" value="P-loop containing nucleotide triphosphate hydrolases"/>
    <property type="match status" value="3"/>
</dbReference>
<feature type="domain" description="SecA family profile" evidence="19">
    <location>
        <begin position="1"/>
        <end position="831"/>
    </location>
</feature>
<sequence>MQLLTKILGDPNQRELKRIQPIVDRINALEPEIQKLSDEELAAKTTEFRAQLALHLKGGRVLEDELLKLFREAVTSVDRLAGRCSDEQLREAITDYRQKLDRRRDEEEVLRDRLADVLDELFEAGYERLNPTLNALRVEAVMDLVEERQIWPEEAPNPQEAIMALLQEVEPDLAQLPEEERQQAFAKAWAIFEDERRRARNPDDEADERLERLLSRILTYLHPELVACKAEAMQALSEDLARRYRNKGKTLDDLLPEAFAVVREVARRVLNMRHFDVQLIGGVVLHQGKIAEMKTGEGKTLVATLPVYLNALTGKGVHVVTVNDYLARRDAEWMGKIYRFLGMSVGVIVNAVEPQSPERRAAYAADITYGTNNEFGFDYLRDNMVTDLSQLVQRELNYAIVDEVDNILIDEARTPLIISGPGPESTDLYVKFARLVPRLKPEVDYTVDEKTRSVMLTDEGIEKMERMLGTQNLYAEEHLDLTRYLENALKAHVLFKRDRDYIVKDGQVIIVDEFTGRLLPGRRYSEGLHQAIEAKEGVQVQRENHTYATITFQNYFRLYRKLAGMTGTAITEAEEFHKIYKLDVVVIPPNKPMIRQDLPDLIYRTEEAKWRAVVREIKERHARGQPVLVGTTSVEKSEHLSHLLSLEGIPHNVLNAKHHEREAQIIAQAGRSGAVTIATNMAGRGTDILLGGNPSSYFDAVLRKHAENVSYIREMPENTPEEREEKEEAIRQYIEGMTEEEKNEILQKLIRECEEDHRRVVELGGLHVIGTERHESRRIDNQLRGRAGRQGDPGSSRFYLSLEDDLLRRFGADRASWLMERAGMDEDTPLESALVTRFIEQTQARVEGYNFDIRKHVVEYDDVIAKQREVIYADRRAVLEQADMHGRILEMIRNEIAALVDRCIPGQAINDESELELLFTQVERWVHVPEDFLPENLHALRKDELKERLSELVIEHYEAQGRRLDELAEEHGRQGVPSLRDLERTITLQVVDRLWMDHIDALDVMRSGIQFRAVGQRDPLTEFKNEAYRMFEELKRAIQHYIVDGLLRMLRGEITVTVQRPQPKPRQLPRNLRTNVDEIARLSGQAKSDGNGARPRASSGRRQARGGTAVASAPASQPMAPPRKIGRNDLCYCGSGKKYKKCHGA</sequence>
<dbReference type="InterPro" id="IPR027417">
    <property type="entry name" value="P-loop_NTPase"/>
</dbReference>
<evidence type="ECO:0000256" key="7">
    <source>
        <dbReference type="ARBA" id="ARBA00022723"/>
    </source>
</evidence>
<keyword evidence="11 15" id="KW-0653">Protein transport</keyword>
<dbReference type="HAMAP" id="MF_01382">
    <property type="entry name" value="SecA"/>
    <property type="match status" value="1"/>
</dbReference>
<dbReference type="SMART" id="SM00957">
    <property type="entry name" value="SecA_DEAD"/>
    <property type="match status" value="1"/>
</dbReference>
<dbReference type="GO" id="GO:0031522">
    <property type="term" value="C:cell envelope Sec protein transport complex"/>
    <property type="evidence" value="ECO:0007669"/>
    <property type="project" value="TreeGrafter"/>
</dbReference>
<evidence type="ECO:0000256" key="2">
    <source>
        <dbReference type="ARBA" id="ARBA00004170"/>
    </source>
</evidence>
<name>A0A455SWW3_9CHLR</name>
<dbReference type="Gene3D" id="3.10.450.50">
    <property type="match status" value="1"/>
</dbReference>
<evidence type="ECO:0000256" key="13">
    <source>
        <dbReference type="ARBA" id="ARBA00023010"/>
    </source>
</evidence>
<evidence type="ECO:0000256" key="12">
    <source>
        <dbReference type="ARBA" id="ARBA00022967"/>
    </source>
</evidence>
<dbReference type="PROSITE" id="PS51192">
    <property type="entry name" value="HELICASE_ATP_BIND_1"/>
    <property type="match status" value="1"/>
</dbReference>
<dbReference type="InterPro" id="IPR014001">
    <property type="entry name" value="Helicase_ATP-bd"/>
</dbReference>
<proteinExistence type="inferred from homology"/>
<dbReference type="Pfam" id="PF07517">
    <property type="entry name" value="SecA_DEAD"/>
    <property type="match status" value="2"/>
</dbReference>
<keyword evidence="12 15" id="KW-1278">Translocase</keyword>
<organism evidence="20">
    <name type="scientific">Thermogemmatispora argillosa</name>
    <dbReference type="NCBI Taxonomy" id="2045280"/>
    <lineage>
        <taxon>Bacteria</taxon>
        <taxon>Bacillati</taxon>
        <taxon>Chloroflexota</taxon>
        <taxon>Ktedonobacteria</taxon>
        <taxon>Thermogemmatisporales</taxon>
        <taxon>Thermogemmatisporaceae</taxon>
        <taxon>Thermogemmatispora</taxon>
    </lineage>
</organism>
<dbReference type="InterPro" id="IPR020937">
    <property type="entry name" value="SecA_CS"/>
</dbReference>
<dbReference type="GO" id="GO:0005829">
    <property type="term" value="C:cytosol"/>
    <property type="evidence" value="ECO:0007669"/>
    <property type="project" value="TreeGrafter"/>
</dbReference>
<keyword evidence="10 15" id="KW-0067">ATP-binding</keyword>
<evidence type="ECO:0000256" key="17">
    <source>
        <dbReference type="SAM" id="MobiDB-lite"/>
    </source>
</evidence>
<dbReference type="InterPro" id="IPR011116">
    <property type="entry name" value="SecA_Wing/Scaffold"/>
</dbReference>
<evidence type="ECO:0000259" key="19">
    <source>
        <dbReference type="PROSITE" id="PS51196"/>
    </source>
</evidence>
<evidence type="ECO:0000256" key="8">
    <source>
        <dbReference type="ARBA" id="ARBA00022741"/>
    </source>
</evidence>
<dbReference type="InterPro" id="IPR036266">
    <property type="entry name" value="SecA_Wing/Scaffold_sf"/>
</dbReference>
<dbReference type="GO" id="GO:0008564">
    <property type="term" value="F:protein-exporting ATPase activity"/>
    <property type="evidence" value="ECO:0007669"/>
    <property type="project" value="UniProtKB-EC"/>
</dbReference>
<dbReference type="GO" id="GO:0006605">
    <property type="term" value="P:protein targeting"/>
    <property type="evidence" value="ECO:0007669"/>
    <property type="project" value="UniProtKB-UniRule"/>
</dbReference>
<comment type="similarity">
    <text evidence="3 15 16">Belongs to the SecA family.</text>
</comment>
<evidence type="ECO:0000256" key="3">
    <source>
        <dbReference type="ARBA" id="ARBA00007650"/>
    </source>
</evidence>
<evidence type="ECO:0000256" key="5">
    <source>
        <dbReference type="ARBA" id="ARBA00022475"/>
    </source>
</evidence>
<comment type="cofactor">
    <cofactor evidence="1">
        <name>Zn(2+)</name>
        <dbReference type="ChEBI" id="CHEBI:29105"/>
    </cofactor>
</comment>
<evidence type="ECO:0000256" key="15">
    <source>
        <dbReference type="HAMAP-Rule" id="MF_01382"/>
    </source>
</evidence>
<feature type="domain" description="Helicase ATP-binding" evidence="18">
    <location>
        <begin position="280"/>
        <end position="440"/>
    </location>
</feature>
<reference evidence="20" key="1">
    <citation type="submission" date="2018-12" db="EMBL/GenBank/DDBJ databases">
        <title>Novel natural products biosynthetic potential of the class Ktedonobacteria.</title>
        <authorList>
            <person name="Zheng Y."/>
            <person name="Saitou A."/>
            <person name="Wang C.M."/>
            <person name="Toyoda A."/>
            <person name="Minakuchi Y."/>
            <person name="Sekiguchi Y."/>
            <person name="Ueda K."/>
            <person name="Takano H."/>
            <person name="Sakai Y."/>
            <person name="Yokota A."/>
            <person name="Yabe S."/>
        </authorList>
    </citation>
    <scope>NUCLEOTIDE SEQUENCE</scope>
    <source>
        <strain evidence="20">A3-2</strain>
    </source>
</reference>
<dbReference type="FunFam" id="3.40.50.300:FF:000334">
    <property type="entry name" value="Protein translocase subunit SecA"/>
    <property type="match status" value="1"/>
</dbReference>
<dbReference type="InterPro" id="IPR014018">
    <property type="entry name" value="SecA_motor_DEAD"/>
</dbReference>
<dbReference type="EMBL" id="AP019377">
    <property type="protein sequence ID" value="BBH92887.1"/>
    <property type="molecule type" value="Genomic_DNA"/>
</dbReference>
<dbReference type="InterPro" id="IPR004027">
    <property type="entry name" value="SEC_C_motif"/>
</dbReference>
<dbReference type="NCBIfam" id="NF009538">
    <property type="entry name" value="PRK12904.1"/>
    <property type="match status" value="1"/>
</dbReference>
<dbReference type="CDD" id="cd18803">
    <property type="entry name" value="SF2_C_secA"/>
    <property type="match status" value="1"/>
</dbReference>
<evidence type="ECO:0000259" key="18">
    <source>
        <dbReference type="PROSITE" id="PS51192"/>
    </source>
</evidence>
<dbReference type="FunFam" id="3.90.1440.10:FF:000002">
    <property type="entry name" value="Protein translocase subunit SecA"/>
    <property type="match status" value="1"/>
</dbReference>
<dbReference type="GO" id="GO:0043952">
    <property type="term" value="P:protein transport by the Sec complex"/>
    <property type="evidence" value="ECO:0007669"/>
    <property type="project" value="UniProtKB-ARBA"/>
</dbReference>
<dbReference type="GO" id="GO:0017038">
    <property type="term" value="P:protein import"/>
    <property type="evidence" value="ECO:0007669"/>
    <property type="project" value="InterPro"/>
</dbReference>
<dbReference type="AlphaFoldDB" id="A0A455SWW3"/>
<evidence type="ECO:0000256" key="11">
    <source>
        <dbReference type="ARBA" id="ARBA00022927"/>
    </source>
</evidence>
<dbReference type="NCBIfam" id="TIGR00963">
    <property type="entry name" value="secA"/>
    <property type="match status" value="1"/>
</dbReference>
<dbReference type="GO" id="GO:0046872">
    <property type="term" value="F:metal ion binding"/>
    <property type="evidence" value="ECO:0007669"/>
    <property type="project" value="UniProtKB-KW"/>
</dbReference>
<dbReference type="SUPFAM" id="SSF81767">
    <property type="entry name" value="Pre-protein crosslinking domain of SecA"/>
    <property type="match status" value="1"/>
</dbReference>
<dbReference type="PRINTS" id="PR00906">
    <property type="entry name" value="SECA"/>
</dbReference>
<comment type="subunit">
    <text evidence="15">Monomer and homodimer. Part of the essential Sec protein translocation apparatus which comprises SecA, SecYEG and auxiliary proteins SecDF. Other proteins may also be involved.</text>
</comment>
<evidence type="ECO:0000256" key="9">
    <source>
        <dbReference type="ARBA" id="ARBA00022833"/>
    </source>
</evidence>
<keyword evidence="8 15" id="KW-0547">Nucleotide-binding</keyword>
<feature type="binding site" evidence="15">
    <location>
        <begin position="296"/>
        <end position="300"/>
    </location>
    <ligand>
        <name>ATP</name>
        <dbReference type="ChEBI" id="CHEBI:30616"/>
    </ligand>
</feature>
<comment type="function">
    <text evidence="15">Part of the Sec protein translocase complex. Interacts with the SecYEG preprotein conducting channel. Has a central role in coupling the hydrolysis of ATP to the transfer of proteins into and across the cell membrane, serving as an ATP-driven molecular motor driving the stepwise translocation of polypeptide chains across the membrane.</text>
</comment>
<evidence type="ECO:0000313" key="20">
    <source>
        <dbReference type="EMBL" id="BBH92887.1"/>
    </source>
</evidence>
<evidence type="ECO:0000256" key="16">
    <source>
        <dbReference type="RuleBase" id="RU003874"/>
    </source>
</evidence>
<dbReference type="Pfam" id="PF21090">
    <property type="entry name" value="P-loop_SecA"/>
    <property type="match status" value="1"/>
</dbReference>
<dbReference type="InterPro" id="IPR036670">
    <property type="entry name" value="SecA_X-link_sf"/>
</dbReference>
<feature type="binding site" evidence="15">
    <location>
        <position position="278"/>
    </location>
    <ligand>
        <name>ATP</name>
        <dbReference type="ChEBI" id="CHEBI:30616"/>
    </ligand>
</feature>
<dbReference type="InterPro" id="IPR011130">
    <property type="entry name" value="SecA_preprotein_X-link_dom"/>
</dbReference>
<dbReference type="Pfam" id="PF02810">
    <property type="entry name" value="SEC-C"/>
    <property type="match status" value="1"/>
</dbReference>
<keyword evidence="4 15" id="KW-0813">Transport</keyword>
<dbReference type="InterPro" id="IPR011115">
    <property type="entry name" value="SecA_DEAD"/>
</dbReference>
<dbReference type="PROSITE" id="PS01312">
    <property type="entry name" value="SECA"/>
    <property type="match status" value="1"/>
</dbReference>
<dbReference type="GO" id="GO:0005886">
    <property type="term" value="C:plasma membrane"/>
    <property type="evidence" value="ECO:0007669"/>
    <property type="project" value="UniProtKB-SubCell"/>
</dbReference>
<dbReference type="PROSITE" id="PS51196">
    <property type="entry name" value="SECA_MOTOR_DEAD"/>
    <property type="match status" value="1"/>
</dbReference>